<feature type="compositionally biased region" description="Basic and acidic residues" evidence="1">
    <location>
        <begin position="8"/>
        <end position="22"/>
    </location>
</feature>
<protein>
    <submittedName>
        <fullName evidence="2">Uncharacterized protein</fullName>
    </submittedName>
</protein>
<feature type="region of interest" description="Disordered" evidence="1">
    <location>
        <begin position="1"/>
        <end position="37"/>
    </location>
</feature>
<organism evidence="2 3">
    <name type="scientific">Gossypium arboreum</name>
    <name type="common">Tree cotton</name>
    <name type="synonym">Gossypium nanking</name>
    <dbReference type="NCBI Taxonomy" id="29729"/>
    <lineage>
        <taxon>Eukaryota</taxon>
        <taxon>Viridiplantae</taxon>
        <taxon>Streptophyta</taxon>
        <taxon>Embryophyta</taxon>
        <taxon>Tracheophyta</taxon>
        <taxon>Spermatophyta</taxon>
        <taxon>Magnoliopsida</taxon>
        <taxon>eudicotyledons</taxon>
        <taxon>Gunneridae</taxon>
        <taxon>Pentapetalae</taxon>
        <taxon>rosids</taxon>
        <taxon>malvids</taxon>
        <taxon>Malvales</taxon>
        <taxon>Malvaceae</taxon>
        <taxon>Malvoideae</taxon>
        <taxon>Gossypium</taxon>
    </lineage>
</organism>
<keyword evidence="3" id="KW-1185">Reference proteome</keyword>
<dbReference type="Proteomes" id="UP000032142">
    <property type="component" value="Unassembled WGS sequence"/>
</dbReference>
<reference evidence="3" key="1">
    <citation type="submission" date="2014-09" db="EMBL/GenBank/DDBJ databases">
        <authorList>
            <person name="Mudge J."/>
            <person name="Ramaraj T."/>
            <person name="Lindquist I.E."/>
            <person name="Bharti A.K."/>
            <person name="Sundararajan A."/>
            <person name="Cameron C.T."/>
            <person name="Woodward J.E."/>
            <person name="May G.D."/>
            <person name="Brubaker C."/>
            <person name="Broadhvest J."/>
            <person name="Wilkins T.A."/>
        </authorList>
    </citation>
    <scope>NUCLEOTIDE SEQUENCE</scope>
    <source>
        <strain evidence="3">cv. AKA8401</strain>
    </source>
</reference>
<gene>
    <name evidence="2" type="ORF">F383_06423</name>
</gene>
<accession>A0A0B0P228</accession>
<dbReference type="AlphaFoldDB" id="A0A0B0P228"/>
<sequence length="37" mass="4212">MKNSSNNLERRQQRGRQQHSEGGRGSSDGSRAKQKVR</sequence>
<evidence type="ECO:0000313" key="3">
    <source>
        <dbReference type="Proteomes" id="UP000032142"/>
    </source>
</evidence>
<proteinExistence type="predicted"/>
<dbReference type="EMBL" id="KN412210">
    <property type="protein sequence ID" value="KHG19115.1"/>
    <property type="molecule type" value="Genomic_DNA"/>
</dbReference>
<evidence type="ECO:0000256" key="1">
    <source>
        <dbReference type="SAM" id="MobiDB-lite"/>
    </source>
</evidence>
<evidence type="ECO:0000313" key="2">
    <source>
        <dbReference type="EMBL" id="KHG19115.1"/>
    </source>
</evidence>
<name>A0A0B0P228_GOSAR</name>